<accession>Q7UN33</accession>
<dbReference type="InParanoid" id="Q7UN33"/>
<keyword evidence="3" id="KW-1185">Reference proteome</keyword>
<dbReference type="EnsemblBacteria" id="CAD75586">
    <property type="protein sequence ID" value="CAD75586"/>
    <property type="gene ID" value="RB7815"/>
</dbReference>
<protein>
    <submittedName>
        <fullName evidence="2">Uncharacterized protein</fullName>
    </submittedName>
</protein>
<gene>
    <name evidence="2" type="ordered locus">RB7815</name>
</gene>
<feature type="region of interest" description="Disordered" evidence="1">
    <location>
        <begin position="48"/>
        <end position="73"/>
    </location>
</feature>
<evidence type="ECO:0000256" key="1">
    <source>
        <dbReference type="SAM" id="MobiDB-lite"/>
    </source>
</evidence>
<sequence>MGCFTRRDSGGMFGTRWKENHQNQSRAIVRQAERFPCEILLPSRRKLGNISPSDEKRSFRSHTTDQTLPPHLGHWKCRQTPQNATRMHFTCNSALTGMAQPPYFAACKNLGPSCVPRHITVQLHCFHANDQSTRP</sequence>
<dbReference type="EMBL" id="BX294146">
    <property type="protein sequence ID" value="CAD75586.1"/>
    <property type="molecule type" value="Genomic_DNA"/>
</dbReference>
<evidence type="ECO:0000313" key="2">
    <source>
        <dbReference type="EMBL" id="CAD75586.1"/>
    </source>
</evidence>
<proteinExistence type="predicted"/>
<name>Q7UN33_RHOBA</name>
<evidence type="ECO:0000313" key="3">
    <source>
        <dbReference type="Proteomes" id="UP000001025"/>
    </source>
</evidence>
<dbReference type="KEGG" id="rba:RB7815"/>
<reference evidence="2 3" key="1">
    <citation type="journal article" date="2003" name="Proc. Natl. Acad. Sci. U.S.A.">
        <title>Complete genome sequence of the marine planctomycete Pirellula sp. strain 1.</title>
        <authorList>
            <person name="Gloeckner F.O."/>
            <person name="Kube M."/>
            <person name="Bauer M."/>
            <person name="Teeling H."/>
            <person name="Lombardot T."/>
            <person name="Ludwig W."/>
            <person name="Gade D."/>
            <person name="Beck A."/>
            <person name="Borzym K."/>
            <person name="Heitmann K."/>
            <person name="Rabus R."/>
            <person name="Schlesner H."/>
            <person name="Amann R."/>
            <person name="Reinhardt R."/>
        </authorList>
    </citation>
    <scope>NUCLEOTIDE SEQUENCE [LARGE SCALE GENOMIC DNA]</scope>
    <source>
        <strain evidence="3">DSM 10527 / NCIMB 13988 / SH1</strain>
    </source>
</reference>
<dbReference type="STRING" id="243090.RB7815"/>
<dbReference type="AlphaFoldDB" id="Q7UN33"/>
<organism evidence="2 3">
    <name type="scientific">Rhodopirellula baltica (strain DSM 10527 / NCIMB 13988 / SH1)</name>
    <dbReference type="NCBI Taxonomy" id="243090"/>
    <lineage>
        <taxon>Bacteria</taxon>
        <taxon>Pseudomonadati</taxon>
        <taxon>Planctomycetota</taxon>
        <taxon>Planctomycetia</taxon>
        <taxon>Pirellulales</taxon>
        <taxon>Pirellulaceae</taxon>
        <taxon>Rhodopirellula</taxon>
    </lineage>
</organism>
<dbReference type="Proteomes" id="UP000001025">
    <property type="component" value="Chromosome"/>
</dbReference>
<dbReference type="HOGENOM" id="CLU_1884132_0_0_0"/>